<dbReference type="GO" id="GO:0005507">
    <property type="term" value="F:copper ion binding"/>
    <property type="evidence" value="ECO:0007669"/>
    <property type="project" value="InterPro"/>
</dbReference>
<dbReference type="GO" id="GO:0042597">
    <property type="term" value="C:periplasmic space"/>
    <property type="evidence" value="ECO:0007669"/>
    <property type="project" value="UniProtKB-SubCell"/>
</dbReference>
<feature type="domain" description="CopC" evidence="8">
    <location>
        <begin position="24"/>
        <end position="122"/>
    </location>
</feature>
<protein>
    <recommendedName>
        <fullName evidence="8">CopC domain-containing protein</fullName>
    </recommendedName>
</protein>
<dbReference type="GO" id="GO:0006825">
    <property type="term" value="P:copper ion transport"/>
    <property type="evidence" value="ECO:0007669"/>
    <property type="project" value="InterPro"/>
</dbReference>
<comment type="caution">
    <text evidence="9">The sequence shown here is derived from an EMBL/GenBank/DDBJ whole genome shotgun (WGS) entry which is preliminary data.</text>
</comment>
<keyword evidence="4 7" id="KW-0732">Signal</keyword>
<evidence type="ECO:0000256" key="2">
    <source>
        <dbReference type="ARBA" id="ARBA00010509"/>
    </source>
</evidence>
<proteinExistence type="inferred from homology"/>
<evidence type="ECO:0000256" key="6">
    <source>
        <dbReference type="ARBA" id="ARBA00023008"/>
    </source>
</evidence>
<evidence type="ECO:0000313" key="9">
    <source>
        <dbReference type="EMBL" id="RXH31812.1"/>
    </source>
</evidence>
<organism evidence="9 10">
    <name type="scientific">Bradyrhizobium zhanjiangense</name>
    <dbReference type="NCBI Taxonomy" id="1325107"/>
    <lineage>
        <taxon>Bacteria</taxon>
        <taxon>Pseudomonadati</taxon>
        <taxon>Pseudomonadota</taxon>
        <taxon>Alphaproteobacteria</taxon>
        <taxon>Hyphomicrobiales</taxon>
        <taxon>Nitrobacteraceae</taxon>
        <taxon>Bradyrhizobium</taxon>
    </lineage>
</organism>
<evidence type="ECO:0000256" key="5">
    <source>
        <dbReference type="ARBA" id="ARBA00022764"/>
    </source>
</evidence>
<dbReference type="InterPro" id="IPR032694">
    <property type="entry name" value="CopC/D"/>
</dbReference>
<keyword evidence="6" id="KW-0186">Copper</keyword>
<keyword evidence="3" id="KW-0479">Metal-binding</keyword>
<dbReference type="GO" id="GO:0046688">
    <property type="term" value="P:response to copper ion"/>
    <property type="evidence" value="ECO:0007669"/>
    <property type="project" value="InterPro"/>
</dbReference>
<dbReference type="RefSeq" id="WP_128936731.1">
    <property type="nucleotide sequence ID" value="NZ_CP022221.1"/>
</dbReference>
<evidence type="ECO:0000256" key="7">
    <source>
        <dbReference type="SAM" id="SignalP"/>
    </source>
</evidence>
<dbReference type="EMBL" id="LBJM01000090">
    <property type="protein sequence ID" value="RXH31812.1"/>
    <property type="molecule type" value="Genomic_DNA"/>
</dbReference>
<dbReference type="InterPro" id="IPR014755">
    <property type="entry name" value="Cu-Rt/internalin_Ig-like"/>
</dbReference>
<evidence type="ECO:0000259" key="8">
    <source>
        <dbReference type="Pfam" id="PF04234"/>
    </source>
</evidence>
<sequence length="124" mass="13179">MRARLLAISAGIGLALAATEAMAHPKLTSSAPPSDGIERAAPTTKEIRLNFSEGVIAKFSGLELRDESGKSIATGTPAVDLKDKKQLVVPLDAPLPAGKYRVIWHAVSEDTHRVKGEYTFTIGN</sequence>
<accession>A0A4Q0S6V3</accession>
<feature type="chain" id="PRO_5020352852" description="CopC domain-containing protein" evidence="7">
    <location>
        <begin position="24"/>
        <end position="124"/>
    </location>
</feature>
<keyword evidence="5" id="KW-0574">Periplasm</keyword>
<dbReference type="Proteomes" id="UP000290565">
    <property type="component" value="Unassembled WGS sequence"/>
</dbReference>
<reference evidence="9 10" key="1">
    <citation type="submission" date="2015-04" db="EMBL/GenBank/DDBJ databases">
        <title>Comparative genomics of rhizobia nodulating Arachis hypogaea in China.</title>
        <authorList>
            <person name="Li Y."/>
        </authorList>
    </citation>
    <scope>NUCLEOTIDE SEQUENCE [LARGE SCALE GENOMIC DNA]</scope>
    <source>
        <strain evidence="9 10">CCBAU 51787</strain>
    </source>
</reference>
<dbReference type="AlphaFoldDB" id="A0A4Q0S6V3"/>
<evidence type="ECO:0000256" key="3">
    <source>
        <dbReference type="ARBA" id="ARBA00022723"/>
    </source>
</evidence>
<dbReference type="InterPro" id="IPR014756">
    <property type="entry name" value="Ig_E-set"/>
</dbReference>
<evidence type="ECO:0000256" key="4">
    <source>
        <dbReference type="ARBA" id="ARBA00022729"/>
    </source>
</evidence>
<comment type="similarity">
    <text evidence="2">Belongs to the CopC family.</text>
</comment>
<comment type="subcellular location">
    <subcellularLocation>
        <location evidence="1">Periplasm</location>
    </subcellularLocation>
</comment>
<gene>
    <name evidence="9" type="ORF">XH94_32665</name>
</gene>
<dbReference type="PANTHER" id="PTHR34820:SF4">
    <property type="entry name" value="INNER MEMBRANE PROTEIN YEBZ"/>
    <property type="match status" value="1"/>
</dbReference>
<dbReference type="PANTHER" id="PTHR34820">
    <property type="entry name" value="INNER MEMBRANE PROTEIN YEBZ"/>
    <property type="match status" value="1"/>
</dbReference>
<dbReference type="InterPro" id="IPR007348">
    <property type="entry name" value="CopC_dom"/>
</dbReference>
<evidence type="ECO:0000256" key="1">
    <source>
        <dbReference type="ARBA" id="ARBA00004418"/>
    </source>
</evidence>
<feature type="signal peptide" evidence="7">
    <location>
        <begin position="1"/>
        <end position="23"/>
    </location>
</feature>
<name>A0A4Q0S6V3_9BRAD</name>
<dbReference type="SUPFAM" id="SSF81296">
    <property type="entry name" value="E set domains"/>
    <property type="match status" value="1"/>
</dbReference>
<dbReference type="GO" id="GO:0005886">
    <property type="term" value="C:plasma membrane"/>
    <property type="evidence" value="ECO:0007669"/>
    <property type="project" value="TreeGrafter"/>
</dbReference>
<dbReference type="Pfam" id="PF04234">
    <property type="entry name" value="CopC"/>
    <property type="match status" value="1"/>
</dbReference>
<dbReference type="Gene3D" id="2.60.40.1220">
    <property type="match status" value="1"/>
</dbReference>
<dbReference type="NCBIfam" id="NF033814">
    <property type="entry name" value="copper_CopC"/>
    <property type="match status" value="1"/>
</dbReference>
<evidence type="ECO:0000313" key="10">
    <source>
        <dbReference type="Proteomes" id="UP000290565"/>
    </source>
</evidence>
<dbReference type="InterPro" id="IPR047685">
    <property type="entry name" value="CopC-like"/>
</dbReference>